<dbReference type="PANTHER" id="PTHR45680:SF29">
    <property type="entry name" value="NUCLEAR HORMONE RECEPTOR FAMILY"/>
    <property type="match status" value="1"/>
</dbReference>
<gene>
    <name evidence="11" type="ORF">ANCCEY_13226</name>
</gene>
<dbReference type="InterPro" id="IPR051152">
    <property type="entry name" value="C.elegans_Orphan_NR"/>
</dbReference>
<keyword evidence="4" id="KW-0862">Zinc</keyword>
<feature type="domain" description="Nuclear receptor" evidence="10">
    <location>
        <begin position="21"/>
        <end position="97"/>
    </location>
</feature>
<dbReference type="InterPro" id="IPR001628">
    <property type="entry name" value="Znf_hrmn_rcpt"/>
</dbReference>
<organism evidence="11 12">
    <name type="scientific">Ancylostoma ceylanicum</name>
    <dbReference type="NCBI Taxonomy" id="53326"/>
    <lineage>
        <taxon>Eukaryota</taxon>
        <taxon>Metazoa</taxon>
        <taxon>Ecdysozoa</taxon>
        <taxon>Nematoda</taxon>
        <taxon>Chromadorea</taxon>
        <taxon>Rhabditida</taxon>
        <taxon>Rhabditina</taxon>
        <taxon>Rhabditomorpha</taxon>
        <taxon>Strongyloidea</taxon>
        <taxon>Ancylostomatidae</taxon>
        <taxon>Ancylostomatinae</taxon>
        <taxon>Ancylostoma</taxon>
    </lineage>
</organism>
<dbReference type="Pfam" id="PF00105">
    <property type="entry name" value="zf-C4"/>
    <property type="match status" value="1"/>
</dbReference>
<keyword evidence="8" id="KW-0675">Receptor</keyword>
<dbReference type="PRINTS" id="PR00047">
    <property type="entry name" value="STROIDFINGER"/>
</dbReference>
<accession>A0A0D6L7Z0</accession>
<keyword evidence="5" id="KW-0805">Transcription regulation</keyword>
<dbReference type="Gene3D" id="3.30.50.10">
    <property type="entry name" value="Erythroid Transcription Factor GATA-1, subunit A"/>
    <property type="match status" value="1"/>
</dbReference>
<evidence type="ECO:0000313" key="11">
    <source>
        <dbReference type="EMBL" id="EPB67684.1"/>
    </source>
</evidence>
<dbReference type="GO" id="GO:0005634">
    <property type="term" value="C:nucleus"/>
    <property type="evidence" value="ECO:0007669"/>
    <property type="project" value="UniProtKB-SubCell"/>
</dbReference>
<evidence type="ECO:0000256" key="7">
    <source>
        <dbReference type="ARBA" id="ARBA00023163"/>
    </source>
</evidence>
<keyword evidence="3" id="KW-0863">Zinc-finger</keyword>
<evidence type="ECO:0000256" key="3">
    <source>
        <dbReference type="ARBA" id="ARBA00022771"/>
    </source>
</evidence>
<dbReference type="PROSITE" id="PS51030">
    <property type="entry name" value="NUCLEAR_REC_DBD_2"/>
    <property type="match status" value="1"/>
</dbReference>
<dbReference type="PANTHER" id="PTHR45680">
    <property type="entry name" value="NUCLEAR HORMONE RECEPTOR FAMILY"/>
    <property type="match status" value="1"/>
</dbReference>
<dbReference type="SUPFAM" id="SSF57716">
    <property type="entry name" value="Glucocorticoid receptor-like (DNA-binding domain)"/>
    <property type="match status" value="1"/>
</dbReference>
<sequence length="172" mass="19336">MPRQTADDEVKRKRALKTPVHGDCQVCGQPGHGSHFGVLACRACAAFFRRTVVMNRQYSCRRANGSCQISKDERYLCRLCRYNKCIMLGMTPDSTYLQSVEMVSAIMCSGIGMCCRQPLKVEIQVHVVGRSTADSTTMDMKPERELDVLTTEQQSKARLHTYIAALMFSCIL</sequence>
<keyword evidence="12" id="KW-1185">Reference proteome</keyword>
<evidence type="ECO:0000259" key="10">
    <source>
        <dbReference type="PROSITE" id="PS51030"/>
    </source>
</evidence>
<comment type="subcellular location">
    <subcellularLocation>
        <location evidence="1">Nucleus</location>
    </subcellularLocation>
</comment>
<protein>
    <submittedName>
        <fullName evidence="11">Zinc finger, C4 type</fullName>
    </submittedName>
</protein>
<evidence type="ECO:0000256" key="5">
    <source>
        <dbReference type="ARBA" id="ARBA00023015"/>
    </source>
</evidence>
<dbReference type="EMBL" id="KE125603">
    <property type="protein sequence ID" value="EPB67684.1"/>
    <property type="molecule type" value="Genomic_DNA"/>
</dbReference>
<keyword evidence="6" id="KW-0238">DNA-binding</keyword>
<proteinExistence type="predicted"/>
<keyword evidence="7" id="KW-0804">Transcription</keyword>
<keyword evidence="2" id="KW-0479">Metal-binding</keyword>
<dbReference type="CDD" id="cd06960">
    <property type="entry name" value="NR_DBD_HNF4A"/>
    <property type="match status" value="1"/>
</dbReference>
<dbReference type="Proteomes" id="UP000054495">
    <property type="component" value="Unassembled WGS sequence"/>
</dbReference>
<evidence type="ECO:0000256" key="4">
    <source>
        <dbReference type="ARBA" id="ARBA00022833"/>
    </source>
</evidence>
<keyword evidence="9" id="KW-0539">Nucleus</keyword>
<evidence type="ECO:0000256" key="2">
    <source>
        <dbReference type="ARBA" id="ARBA00022723"/>
    </source>
</evidence>
<evidence type="ECO:0000313" key="12">
    <source>
        <dbReference type="Proteomes" id="UP000054495"/>
    </source>
</evidence>
<dbReference type="GO" id="GO:0003700">
    <property type="term" value="F:DNA-binding transcription factor activity"/>
    <property type="evidence" value="ECO:0007669"/>
    <property type="project" value="InterPro"/>
</dbReference>
<dbReference type="AlphaFoldDB" id="A0A0D6L7Z0"/>
<dbReference type="PROSITE" id="PS00031">
    <property type="entry name" value="NUCLEAR_REC_DBD_1"/>
    <property type="match status" value="1"/>
</dbReference>
<name>A0A0D6L7Z0_9BILA</name>
<dbReference type="GO" id="GO:0008270">
    <property type="term" value="F:zinc ion binding"/>
    <property type="evidence" value="ECO:0007669"/>
    <property type="project" value="UniProtKB-KW"/>
</dbReference>
<dbReference type="InterPro" id="IPR049636">
    <property type="entry name" value="HNF4-like_DBD"/>
</dbReference>
<evidence type="ECO:0000256" key="6">
    <source>
        <dbReference type="ARBA" id="ARBA00023125"/>
    </source>
</evidence>
<dbReference type="InterPro" id="IPR013088">
    <property type="entry name" value="Znf_NHR/GATA"/>
</dbReference>
<evidence type="ECO:0000256" key="1">
    <source>
        <dbReference type="ARBA" id="ARBA00004123"/>
    </source>
</evidence>
<evidence type="ECO:0000256" key="8">
    <source>
        <dbReference type="ARBA" id="ARBA00023170"/>
    </source>
</evidence>
<dbReference type="GO" id="GO:0000978">
    <property type="term" value="F:RNA polymerase II cis-regulatory region sequence-specific DNA binding"/>
    <property type="evidence" value="ECO:0007669"/>
    <property type="project" value="InterPro"/>
</dbReference>
<dbReference type="SMART" id="SM00399">
    <property type="entry name" value="ZnF_C4"/>
    <property type="match status" value="1"/>
</dbReference>
<reference evidence="11 12" key="1">
    <citation type="submission" date="2013-05" db="EMBL/GenBank/DDBJ databases">
        <title>Draft genome of the parasitic nematode Anyclostoma ceylanicum.</title>
        <authorList>
            <person name="Mitreva M."/>
        </authorList>
    </citation>
    <scope>NUCLEOTIDE SEQUENCE [LARGE SCALE GENOMIC DNA]</scope>
</reference>
<evidence type="ECO:0000256" key="9">
    <source>
        <dbReference type="ARBA" id="ARBA00023242"/>
    </source>
</evidence>